<dbReference type="CDD" id="cd06587">
    <property type="entry name" value="VOC"/>
    <property type="match status" value="1"/>
</dbReference>
<dbReference type="RefSeq" id="WP_133403759.1">
    <property type="nucleotide sequence ID" value="NZ_SMTK01000003.1"/>
</dbReference>
<dbReference type="Gene3D" id="3.10.180.10">
    <property type="entry name" value="2,3-Dihydroxybiphenyl 1,2-Dioxygenase, domain 1"/>
    <property type="match status" value="1"/>
</dbReference>
<feature type="domain" description="Glyoxalase-like" evidence="1">
    <location>
        <begin position="6"/>
        <end position="144"/>
    </location>
</feature>
<dbReference type="InterPro" id="IPR029068">
    <property type="entry name" value="Glyas_Bleomycin-R_OHBP_Dase"/>
</dbReference>
<dbReference type="PANTHER" id="PTHR35908:SF1">
    <property type="entry name" value="CONSERVED PROTEIN"/>
    <property type="match status" value="1"/>
</dbReference>
<keyword evidence="3" id="KW-1185">Reference proteome</keyword>
<proteinExistence type="predicted"/>
<gene>
    <name evidence="2" type="ORF">E2F48_09580</name>
</gene>
<dbReference type="SUPFAM" id="SSF54593">
    <property type="entry name" value="Glyoxalase/Bleomycin resistance protein/Dihydroxybiphenyl dioxygenase"/>
    <property type="match status" value="1"/>
</dbReference>
<evidence type="ECO:0000313" key="3">
    <source>
        <dbReference type="Proteomes" id="UP000295411"/>
    </source>
</evidence>
<sequence length="145" mass="16246">MEHSIQISIDCADPHTQADWWAETLGWIVEPVDEGFIDKMLAAGYAKESDVTSHNGARVWTGGAAVCRASELERKDRMRLVFQPVPEPKSVKNRVHLDIHLTGTDKDDAREALVARGARYLYEASQGPLVWYTMTDPEGNEFCIS</sequence>
<evidence type="ECO:0000313" key="2">
    <source>
        <dbReference type="EMBL" id="TDK25494.1"/>
    </source>
</evidence>
<accession>A0A4R5TWH1</accession>
<dbReference type="EMBL" id="SMTK01000003">
    <property type="protein sequence ID" value="TDK25494.1"/>
    <property type="molecule type" value="Genomic_DNA"/>
</dbReference>
<organism evidence="2 3">
    <name type="scientific">Arthrobacter crusticola</name>
    <dbReference type="NCBI Taxonomy" id="2547960"/>
    <lineage>
        <taxon>Bacteria</taxon>
        <taxon>Bacillati</taxon>
        <taxon>Actinomycetota</taxon>
        <taxon>Actinomycetes</taxon>
        <taxon>Micrococcales</taxon>
        <taxon>Micrococcaceae</taxon>
        <taxon>Arthrobacter</taxon>
    </lineage>
</organism>
<name>A0A4R5TWH1_9MICC</name>
<dbReference type="PANTHER" id="PTHR35908">
    <property type="entry name" value="HYPOTHETICAL FUSION PROTEIN"/>
    <property type="match status" value="1"/>
</dbReference>
<dbReference type="Pfam" id="PF18029">
    <property type="entry name" value="Glyoxalase_6"/>
    <property type="match status" value="1"/>
</dbReference>
<dbReference type="Proteomes" id="UP000295411">
    <property type="component" value="Unassembled WGS sequence"/>
</dbReference>
<dbReference type="InterPro" id="IPR041581">
    <property type="entry name" value="Glyoxalase_6"/>
</dbReference>
<dbReference type="AlphaFoldDB" id="A0A4R5TWH1"/>
<dbReference type="OrthoDB" id="5524593at2"/>
<protein>
    <submittedName>
        <fullName evidence="2">VOC family protein</fullName>
    </submittedName>
</protein>
<evidence type="ECO:0000259" key="1">
    <source>
        <dbReference type="Pfam" id="PF18029"/>
    </source>
</evidence>
<reference evidence="2 3" key="1">
    <citation type="submission" date="2019-03" db="EMBL/GenBank/DDBJ databases">
        <title>Arthrobacter sp. nov., an bacterium isolated from biocrust in Mu Us Desert.</title>
        <authorList>
            <person name="Lixiong L."/>
        </authorList>
    </citation>
    <scope>NUCLEOTIDE SEQUENCE [LARGE SCALE GENOMIC DNA]</scope>
    <source>
        <strain evidence="2 3">SLN-3</strain>
    </source>
</reference>
<comment type="caution">
    <text evidence="2">The sequence shown here is derived from an EMBL/GenBank/DDBJ whole genome shotgun (WGS) entry which is preliminary data.</text>
</comment>